<dbReference type="OrthoDB" id="206335at2759"/>
<feature type="coiled-coil region" evidence="1">
    <location>
        <begin position="3"/>
        <end position="37"/>
    </location>
</feature>
<keyword evidence="1" id="KW-0175">Coiled coil</keyword>
<proteinExistence type="predicted"/>
<name>A0A183DEN2_9BILA</name>
<organism evidence="4">
    <name type="scientific">Gongylonema pulchrum</name>
    <dbReference type="NCBI Taxonomy" id="637853"/>
    <lineage>
        <taxon>Eukaryota</taxon>
        <taxon>Metazoa</taxon>
        <taxon>Ecdysozoa</taxon>
        <taxon>Nematoda</taxon>
        <taxon>Chromadorea</taxon>
        <taxon>Rhabditida</taxon>
        <taxon>Spirurina</taxon>
        <taxon>Spiruromorpha</taxon>
        <taxon>Spiruroidea</taxon>
        <taxon>Gongylonematidae</taxon>
        <taxon>Gongylonema</taxon>
    </lineage>
</organism>
<keyword evidence="3" id="KW-1185">Reference proteome</keyword>
<evidence type="ECO:0000256" key="1">
    <source>
        <dbReference type="SAM" id="Coils"/>
    </source>
</evidence>
<dbReference type="AlphaFoldDB" id="A0A183DEN2"/>
<gene>
    <name evidence="2" type="ORF">GPUH_LOCUS7173</name>
</gene>
<protein>
    <submittedName>
        <fullName evidence="4">Pinin_SDK_N domain-containing protein</fullName>
    </submittedName>
</protein>
<accession>A0A183DEN2</accession>
<dbReference type="Proteomes" id="UP000271098">
    <property type="component" value="Unassembled WGS sequence"/>
</dbReference>
<sequence>MSLNEVAKSVADIDTRIEELQRRIEMERRQKEKIVHNIRALVKPSTSTDADPANDKKHSVNSGDFRFTRLVKNIRLLLKKYP</sequence>
<dbReference type="EMBL" id="UYRT01018131">
    <property type="protein sequence ID" value="VDK57476.1"/>
    <property type="molecule type" value="Genomic_DNA"/>
</dbReference>
<reference evidence="4" key="1">
    <citation type="submission" date="2016-06" db="UniProtKB">
        <authorList>
            <consortium name="WormBaseParasite"/>
        </authorList>
    </citation>
    <scope>IDENTIFICATION</scope>
</reference>
<evidence type="ECO:0000313" key="3">
    <source>
        <dbReference type="Proteomes" id="UP000271098"/>
    </source>
</evidence>
<evidence type="ECO:0000313" key="2">
    <source>
        <dbReference type="EMBL" id="VDK57476.1"/>
    </source>
</evidence>
<evidence type="ECO:0000313" key="4">
    <source>
        <dbReference type="WBParaSite" id="GPUH_0000718201-mRNA-1"/>
    </source>
</evidence>
<dbReference type="WBParaSite" id="GPUH_0000718201-mRNA-1">
    <property type="protein sequence ID" value="GPUH_0000718201-mRNA-1"/>
    <property type="gene ID" value="GPUH_0000718201"/>
</dbReference>
<reference evidence="2 3" key="2">
    <citation type="submission" date="2018-11" db="EMBL/GenBank/DDBJ databases">
        <authorList>
            <consortium name="Pathogen Informatics"/>
        </authorList>
    </citation>
    <scope>NUCLEOTIDE SEQUENCE [LARGE SCALE GENOMIC DNA]</scope>
</reference>